<reference evidence="1" key="1">
    <citation type="submission" date="2016-09" db="EMBL/GenBank/DDBJ databases">
        <authorList>
            <person name="Hebert L."/>
            <person name="Moumen B."/>
        </authorList>
    </citation>
    <scope>NUCLEOTIDE SEQUENCE [LARGE SCALE GENOMIC DNA]</scope>
    <source>
        <strain evidence="1">OVI</strain>
    </source>
</reference>
<dbReference type="EMBL" id="CZPT02000924">
    <property type="protein sequence ID" value="SCU68217.1"/>
    <property type="molecule type" value="Genomic_DNA"/>
</dbReference>
<gene>
    <name evidence="1" type="ORF">TEOVI_000630500</name>
</gene>
<comment type="caution">
    <text evidence="1">The sequence shown here is derived from an EMBL/GenBank/DDBJ whole genome shotgun (WGS) entry which is preliminary data.</text>
</comment>
<dbReference type="VEuPathDB" id="TriTrypDB:TEOVI_000630500"/>
<dbReference type="RefSeq" id="XP_067079417.1">
    <property type="nucleotide sequence ID" value="XM_067223316.1"/>
</dbReference>
<protein>
    <submittedName>
        <fullName evidence="1">Uncharacterized protein</fullName>
    </submittedName>
</protein>
<dbReference type="Proteomes" id="UP000195570">
    <property type="component" value="Unassembled WGS sequence"/>
</dbReference>
<accession>A0A1G4I8C0</accession>
<evidence type="ECO:0000313" key="1">
    <source>
        <dbReference type="EMBL" id="SCU68217.1"/>
    </source>
</evidence>
<proteinExistence type="predicted"/>
<keyword evidence="2" id="KW-1185">Reference proteome</keyword>
<name>A0A1G4I8C0_TRYEQ</name>
<evidence type="ECO:0000313" key="2">
    <source>
        <dbReference type="Proteomes" id="UP000195570"/>
    </source>
</evidence>
<dbReference type="GeneID" id="92380239"/>
<organism evidence="1 2">
    <name type="scientific">Trypanosoma equiperdum</name>
    <dbReference type="NCBI Taxonomy" id="5694"/>
    <lineage>
        <taxon>Eukaryota</taxon>
        <taxon>Discoba</taxon>
        <taxon>Euglenozoa</taxon>
        <taxon>Kinetoplastea</taxon>
        <taxon>Metakinetoplastina</taxon>
        <taxon>Trypanosomatida</taxon>
        <taxon>Trypanosomatidae</taxon>
        <taxon>Trypanosoma</taxon>
    </lineage>
</organism>
<dbReference type="AlphaFoldDB" id="A0A1G4I8C0"/>
<sequence length="212" mass="22854">MPKRSRSVLHAYVLPPKRFKVIDGDGTTQRAEGALHYAERADGGVHQGRITAGICGGARNVAAAAFGSNVMREDDASVSAAPSSCVEWQDWNQRNHFDVDNYEVEEEGAACILMECEGNEVVSPLPSYQVVQQHPNWLERAVMLARHSIKGAAAQRRKGVCGGVCIATLPDPSCVCLDAISEEEQKCSSAVATIAAAFYGMPQETSSDRFVL</sequence>